<dbReference type="Proteomes" id="UP001428341">
    <property type="component" value="Unassembled WGS sequence"/>
</dbReference>
<dbReference type="PANTHER" id="PTHR38223">
    <property type="match status" value="1"/>
</dbReference>
<feature type="region of interest" description="Disordered" evidence="1">
    <location>
        <begin position="16"/>
        <end position="36"/>
    </location>
</feature>
<sequence length="115" mass="12648">MAGLQYHFFPTDFFYPRRSPSVDNKDSTGTGSDSGLKPIIISAETLKRSNELIEGDRYNNKNFEKELSSQASISTALVQLTPCNTTRAHQDMTSTGGQWAVLCQYGLSKKVHGSA</sequence>
<name>A0AAP0LMC0_9ROSI</name>
<gene>
    <name evidence="2" type="ORF">WN944_024089</name>
</gene>
<dbReference type="EMBL" id="JBCGBO010000024">
    <property type="protein sequence ID" value="KAK9180953.1"/>
    <property type="molecule type" value="Genomic_DNA"/>
</dbReference>
<reference evidence="2 3" key="1">
    <citation type="submission" date="2024-05" db="EMBL/GenBank/DDBJ databases">
        <title>Haplotype-resolved chromosome-level genome assembly of Huyou (Citrus changshanensis).</title>
        <authorList>
            <person name="Miao C."/>
            <person name="Chen W."/>
            <person name="Wu Y."/>
            <person name="Wang L."/>
            <person name="Zhao S."/>
            <person name="Grierson D."/>
            <person name="Xu C."/>
            <person name="Chen K."/>
        </authorList>
    </citation>
    <scope>NUCLEOTIDE SEQUENCE [LARGE SCALE GENOMIC DNA]</scope>
    <source>
        <strain evidence="2">01-14</strain>
        <tissue evidence="2">Leaf</tissue>
    </source>
</reference>
<keyword evidence="3" id="KW-1185">Reference proteome</keyword>
<organism evidence="2 3">
    <name type="scientific">Citrus x changshan-huyou</name>
    <dbReference type="NCBI Taxonomy" id="2935761"/>
    <lineage>
        <taxon>Eukaryota</taxon>
        <taxon>Viridiplantae</taxon>
        <taxon>Streptophyta</taxon>
        <taxon>Embryophyta</taxon>
        <taxon>Tracheophyta</taxon>
        <taxon>Spermatophyta</taxon>
        <taxon>Magnoliopsida</taxon>
        <taxon>eudicotyledons</taxon>
        <taxon>Gunneridae</taxon>
        <taxon>Pentapetalae</taxon>
        <taxon>rosids</taxon>
        <taxon>malvids</taxon>
        <taxon>Sapindales</taxon>
        <taxon>Rutaceae</taxon>
        <taxon>Aurantioideae</taxon>
        <taxon>Citrus</taxon>
    </lineage>
</organism>
<dbReference type="AlphaFoldDB" id="A0AAP0LMC0"/>
<comment type="caution">
    <text evidence="2">The sequence shown here is derived from an EMBL/GenBank/DDBJ whole genome shotgun (WGS) entry which is preliminary data.</text>
</comment>
<evidence type="ECO:0000313" key="3">
    <source>
        <dbReference type="Proteomes" id="UP001428341"/>
    </source>
</evidence>
<protein>
    <submittedName>
        <fullName evidence="2">Uncharacterized protein</fullName>
    </submittedName>
</protein>
<dbReference type="PANTHER" id="PTHR38223:SF4">
    <property type="match status" value="1"/>
</dbReference>
<accession>A0AAP0LMC0</accession>
<evidence type="ECO:0000256" key="1">
    <source>
        <dbReference type="SAM" id="MobiDB-lite"/>
    </source>
</evidence>
<proteinExistence type="predicted"/>
<evidence type="ECO:0000313" key="2">
    <source>
        <dbReference type="EMBL" id="KAK9180953.1"/>
    </source>
</evidence>